<dbReference type="EMBL" id="CP138203">
    <property type="protein sequence ID" value="WPC72942.1"/>
    <property type="molecule type" value="Genomic_DNA"/>
</dbReference>
<evidence type="ECO:0000259" key="1">
    <source>
        <dbReference type="Pfam" id="PF13545"/>
    </source>
</evidence>
<dbReference type="SUPFAM" id="SSF46785">
    <property type="entry name" value="Winged helix' DNA-binding domain"/>
    <property type="match status" value="1"/>
</dbReference>
<dbReference type="InterPro" id="IPR036390">
    <property type="entry name" value="WH_DNA-bd_sf"/>
</dbReference>
<reference evidence="2 3" key="1">
    <citation type="submission" date="2023-11" db="EMBL/GenBank/DDBJ databases">
        <title>Plant-associative lifestyle of Vibrio porteresiae and its evolutionary dynamics.</title>
        <authorList>
            <person name="Rameshkumar N."/>
            <person name="Kirti K."/>
        </authorList>
    </citation>
    <scope>NUCLEOTIDE SEQUENCE [LARGE SCALE GENOMIC DNA]</scope>
    <source>
        <strain evidence="2 3">MSSRF30</strain>
    </source>
</reference>
<name>A0ABZ0Q918_9VIBR</name>
<dbReference type="RefSeq" id="WP_261892752.1">
    <property type="nucleotide sequence ID" value="NZ_AP024895.1"/>
</dbReference>
<keyword evidence="3" id="KW-1185">Reference proteome</keyword>
<sequence>MNIALQALRVQKKMTTEALSKVLGMKRESVSRVIGDLKAHGYRVVSVVNSDGRYWFYEYSLED</sequence>
<organism evidence="2 3">
    <name type="scientific">Vibrio porteresiae DSM 19223</name>
    <dbReference type="NCBI Taxonomy" id="1123496"/>
    <lineage>
        <taxon>Bacteria</taxon>
        <taxon>Pseudomonadati</taxon>
        <taxon>Pseudomonadota</taxon>
        <taxon>Gammaproteobacteria</taxon>
        <taxon>Vibrionales</taxon>
        <taxon>Vibrionaceae</taxon>
        <taxon>Vibrio</taxon>
    </lineage>
</organism>
<gene>
    <name evidence="2" type="ORF">R8Z52_12490</name>
</gene>
<dbReference type="InterPro" id="IPR012318">
    <property type="entry name" value="HTH_CRP"/>
</dbReference>
<evidence type="ECO:0000313" key="2">
    <source>
        <dbReference type="EMBL" id="WPC72942.1"/>
    </source>
</evidence>
<dbReference type="Proteomes" id="UP001304071">
    <property type="component" value="Chromosome 1"/>
</dbReference>
<evidence type="ECO:0000313" key="3">
    <source>
        <dbReference type="Proteomes" id="UP001304071"/>
    </source>
</evidence>
<proteinExistence type="predicted"/>
<feature type="domain" description="HTH crp-type" evidence="1">
    <location>
        <begin position="9"/>
        <end position="42"/>
    </location>
</feature>
<dbReference type="Gene3D" id="1.10.10.10">
    <property type="entry name" value="Winged helix-like DNA-binding domain superfamily/Winged helix DNA-binding domain"/>
    <property type="match status" value="1"/>
</dbReference>
<dbReference type="InterPro" id="IPR036388">
    <property type="entry name" value="WH-like_DNA-bd_sf"/>
</dbReference>
<protein>
    <submittedName>
        <fullName evidence="2">Helix-turn-helix domain-containing protein</fullName>
    </submittedName>
</protein>
<accession>A0ABZ0Q918</accession>
<dbReference type="Pfam" id="PF13545">
    <property type="entry name" value="HTH_Crp_2"/>
    <property type="match status" value="1"/>
</dbReference>